<keyword evidence="1" id="KW-0472">Membrane</keyword>
<dbReference type="PROSITE" id="PS50206">
    <property type="entry name" value="RHODANESE_3"/>
    <property type="match status" value="1"/>
</dbReference>
<dbReference type="Pfam" id="PF05024">
    <property type="entry name" value="Gpi1"/>
    <property type="match status" value="1"/>
</dbReference>
<feature type="transmembrane region" description="Helical" evidence="1">
    <location>
        <begin position="214"/>
        <end position="233"/>
    </location>
</feature>
<gene>
    <name evidence="4" type="ORF">NOO_LOCUS171</name>
</gene>
<protein>
    <submittedName>
        <fullName evidence="6">Rhodanese domain-containing protein</fullName>
    </submittedName>
</protein>
<dbReference type="AlphaFoldDB" id="A0A182DX01"/>
<dbReference type="InterPro" id="IPR001763">
    <property type="entry name" value="Rhodanese-like_dom"/>
</dbReference>
<sequence>MLYQLILLITSVAKCSAVVSRLQCKWRGSCRTQRQILDSVLGVIVWKELTEVDFFSDYIWDGLSMMITNLEELIHWLTTYPAGLKLNSHLNAILSQFFVYHIYLWQTYLSVASVYIGFGFISLSCFFGLSVFFAALSDLLRLLTVHIYCFHIYAFKLATLSVMSIKSLWRLFRGRKYNPLRQRVDSVKLDTRQLFIATLFFIILLFLLPTILVYFFVFSSAAICVCTFMFIAIPLPNISIDRVVAILVDEKALLSKSLAILDIRPEEQFVKGHIIGAEHYPRILLNRENYETQSMKRVGTQGTLVVCGQIYGASQVVSTLCDRGYNAVLLRGDLDNWRHKYPEGLLTAANGRPVKLELSKLAAQLAVNRKPAFERSKLH</sequence>
<dbReference type="SUPFAM" id="SSF52821">
    <property type="entry name" value="Rhodanese/Cell cycle control phosphatase"/>
    <property type="match status" value="1"/>
</dbReference>
<reference evidence="6" key="1">
    <citation type="submission" date="2016-06" db="UniProtKB">
        <authorList>
            <consortium name="WormBaseParasite"/>
        </authorList>
    </citation>
    <scope>IDENTIFICATION</scope>
</reference>
<evidence type="ECO:0000256" key="1">
    <source>
        <dbReference type="SAM" id="Phobius"/>
    </source>
</evidence>
<feature type="transmembrane region" description="Helical" evidence="1">
    <location>
        <begin position="189"/>
        <end position="208"/>
    </location>
</feature>
<keyword evidence="1" id="KW-1133">Transmembrane helix</keyword>
<dbReference type="CDD" id="cd00158">
    <property type="entry name" value="RHOD"/>
    <property type="match status" value="1"/>
</dbReference>
<accession>A0A182DX01</accession>
<dbReference type="InterPro" id="IPR036873">
    <property type="entry name" value="Rhodanese-like_dom_sf"/>
</dbReference>
<evidence type="ECO:0000313" key="5">
    <source>
        <dbReference type="Proteomes" id="UP000271087"/>
    </source>
</evidence>
<dbReference type="OrthoDB" id="70250at2759"/>
<feature type="chain" id="PRO_5043137192" evidence="2">
    <location>
        <begin position="18"/>
        <end position="379"/>
    </location>
</feature>
<keyword evidence="2" id="KW-0732">Signal</keyword>
<dbReference type="Pfam" id="PF00581">
    <property type="entry name" value="Rhodanese"/>
    <property type="match status" value="1"/>
</dbReference>
<dbReference type="GO" id="GO:0005783">
    <property type="term" value="C:endoplasmic reticulum"/>
    <property type="evidence" value="ECO:0007669"/>
    <property type="project" value="TreeGrafter"/>
</dbReference>
<evidence type="ECO:0000313" key="4">
    <source>
        <dbReference type="EMBL" id="VDK61540.1"/>
    </source>
</evidence>
<keyword evidence="1" id="KW-0812">Transmembrane</keyword>
<feature type="signal peptide" evidence="2">
    <location>
        <begin position="1"/>
        <end position="17"/>
    </location>
</feature>
<evidence type="ECO:0000256" key="2">
    <source>
        <dbReference type="SAM" id="SignalP"/>
    </source>
</evidence>
<dbReference type="Gene3D" id="3.40.250.10">
    <property type="entry name" value="Rhodanese-like domain"/>
    <property type="match status" value="1"/>
</dbReference>
<evidence type="ECO:0000313" key="6">
    <source>
        <dbReference type="WBParaSite" id="nOo.2.0.1.t00171-RA"/>
    </source>
</evidence>
<dbReference type="InterPro" id="IPR007720">
    <property type="entry name" value="PigQ/GPI1"/>
</dbReference>
<feature type="transmembrane region" description="Helical" evidence="1">
    <location>
        <begin position="112"/>
        <end position="133"/>
    </location>
</feature>
<name>A0A182DX01_ONCOC</name>
<reference evidence="4 5" key="2">
    <citation type="submission" date="2018-08" db="EMBL/GenBank/DDBJ databases">
        <authorList>
            <person name="Laetsch R D."/>
            <person name="Stevens L."/>
            <person name="Kumar S."/>
            <person name="Blaxter L. M."/>
        </authorList>
    </citation>
    <scope>NUCLEOTIDE SEQUENCE [LARGE SCALE GENOMIC DNA]</scope>
</reference>
<dbReference type="GO" id="GO:0016020">
    <property type="term" value="C:membrane"/>
    <property type="evidence" value="ECO:0007669"/>
    <property type="project" value="InterPro"/>
</dbReference>
<dbReference type="Proteomes" id="UP000271087">
    <property type="component" value="Unassembled WGS sequence"/>
</dbReference>
<proteinExistence type="predicted"/>
<dbReference type="PANTHER" id="PTHR21329:SF3">
    <property type="entry name" value="PHOSPHATIDYLINOSITOL N-ACETYLGLUCOSAMINYLTRANSFERASE SUBUNIT Q"/>
    <property type="match status" value="1"/>
</dbReference>
<dbReference type="PANTHER" id="PTHR21329">
    <property type="entry name" value="PHOSPHATIDYLINOSITOL N-ACETYLGLUCOSAMINYLTRANSFERASE SUBUNIT Q-RELATED"/>
    <property type="match status" value="1"/>
</dbReference>
<dbReference type="GO" id="GO:0006506">
    <property type="term" value="P:GPI anchor biosynthetic process"/>
    <property type="evidence" value="ECO:0007669"/>
    <property type="project" value="InterPro"/>
</dbReference>
<organism evidence="6">
    <name type="scientific">Onchocerca ochengi</name>
    <name type="common">Filarial nematode worm</name>
    <dbReference type="NCBI Taxonomy" id="42157"/>
    <lineage>
        <taxon>Eukaryota</taxon>
        <taxon>Metazoa</taxon>
        <taxon>Ecdysozoa</taxon>
        <taxon>Nematoda</taxon>
        <taxon>Chromadorea</taxon>
        <taxon>Rhabditida</taxon>
        <taxon>Spirurina</taxon>
        <taxon>Spiruromorpha</taxon>
        <taxon>Filarioidea</taxon>
        <taxon>Onchocercidae</taxon>
        <taxon>Onchocerca</taxon>
    </lineage>
</organism>
<feature type="transmembrane region" description="Helical" evidence="1">
    <location>
        <begin position="145"/>
        <end position="169"/>
    </location>
</feature>
<dbReference type="WBParaSite" id="nOo.2.0.1.t00171-RA">
    <property type="protein sequence ID" value="nOo.2.0.1.t00171-RA"/>
    <property type="gene ID" value="nOo.2.0.1.g00171"/>
</dbReference>
<dbReference type="STRING" id="42157.A0A182DX01"/>
<keyword evidence="5" id="KW-1185">Reference proteome</keyword>
<dbReference type="EMBL" id="UYRW01000014">
    <property type="protein sequence ID" value="VDK61540.1"/>
    <property type="molecule type" value="Genomic_DNA"/>
</dbReference>
<feature type="domain" description="Rhodanese" evidence="3">
    <location>
        <begin position="254"/>
        <end position="346"/>
    </location>
</feature>
<evidence type="ECO:0000259" key="3">
    <source>
        <dbReference type="PROSITE" id="PS50206"/>
    </source>
</evidence>